<sequence>MTGTVPAPGSDTAPEGSRGARPLVQLIRFAVVGGIGVVVNMAVAIAMNRLNGGTRNAQEVLLAIPGTDLAVRFTAAVWIVGFAVSVVVNYQLNRSWTFRGVSPESWWSGLWRFVCVGAAAAVVGLALKIALTNPTSPVHLSQAWFTEDVGLRSREYWAQLIAIALTVPLNFLVNRAWTFRRRRS</sequence>
<feature type="transmembrane region" description="Helical" evidence="6">
    <location>
        <begin position="69"/>
        <end position="90"/>
    </location>
</feature>
<evidence type="ECO:0000256" key="5">
    <source>
        <dbReference type="ARBA" id="ARBA00023136"/>
    </source>
</evidence>
<keyword evidence="9" id="KW-1185">Reference proteome</keyword>
<evidence type="ECO:0000259" key="7">
    <source>
        <dbReference type="Pfam" id="PF04138"/>
    </source>
</evidence>
<reference evidence="8" key="2">
    <citation type="submission" date="2023-02" db="EMBL/GenBank/DDBJ databases">
        <authorList>
            <person name="Sun Q."/>
            <person name="Mori K."/>
        </authorList>
    </citation>
    <scope>NUCLEOTIDE SEQUENCE</scope>
    <source>
        <strain evidence="8">NBRC 112290</strain>
    </source>
</reference>
<dbReference type="PANTHER" id="PTHR38459">
    <property type="entry name" value="PROPHAGE BACTOPRENOL-LINKED GLUCOSE TRANSLOCASE HOMOLOG"/>
    <property type="match status" value="1"/>
</dbReference>
<evidence type="ECO:0000256" key="3">
    <source>
        <dbReference type="ARBA" id="ARBA00022692"/>
    </source>
</evidence>
<dbReference type="Pfam" id="PF04138">
    <property type="entry name" value="GtrA_DPMS_TM"/>
    <property type="match status" value="1"/>
</dbReference>
<dbReference type="RefSeq" id="WP_284249262.1">
    <property type="nucleotide sequence ID" value="NZ_BSUM01000001.1"/>
</dbReference>
<dbReference type="PANTHER" id="PTHR38459:SF1">
    <property type="entry name" value="PROPHAGE BACTOPRENOL-LINKED GLUCOSE TRANSLOCASE HOMOLOG"/>
    <property type="match status" value="1"/>
</dbReference>
<dbReference type="InterPro" id="IPR051401">
    <property type="entry name" value="GtrA_CellWall_Glycosyl"/>
</dbReference>
<evidence type="ECO:0000313" key="8">
    <source>
        <dbReference type="EMBL" id="GMA30602.1"/>
    </source>
</evidence>
<dbReference type="AlphaFoldDB" id="A0AA37XDQ6"/>
<organism evidence="8 9">
    <name type="scientific">Litorihabitans aurantiacus</name>
    <dbReference type="NCBI Taxonomy" id="1930061"/>
    <lineage>
        <taxon>Bacteria</taxon>
        <taxon>Bacillati</taxon>
        <taxon>Actinomycetota</taxon>
        <taxon>Actinomycetes</taxon>
        <taxon>Micrococcales</taxon>
        <taxon>Beutenbergiaceae</taxon>
        <taxon>Litorihabitans</taxon>
    </lineage>
</organism>
<keyword evidence="5 6" id="KW-0472">Membrane</keyword>
<evidence type="ECO:0000256" key="1">
    <source>
        <dbReference type="ARBA" id="ARBA00004141"/>
    </source>
</evidence>
<feature type="transmembrane region" description="Helical" evidence="6">
    <location>
        <begin position="26"/>
        <end position="49"/>
    </location>
</feature>
<feature type="transmembrane region" description="Helical" evidence="6">
    <location>
        <begin position="156"/>
        <end position="173"/>
    </location>
</feature>
<feature type="domain" description="GtrA/DPMS transmembrane" evidence="7">
    <location>
        <begin position="28"/>
        <end position="179"/>
    </location>
</feature>
<comment type="subcellular location">
    <subcellularLocation>
        <location evidence="1">Membrane</location>
        <topology evidence="1">Multi-pass membrane protein</topology>
    </subcellularLocation>
</comment>
<evidence type="ECO:0000256" key="4">
    <source>
        <dbReference type="ARBA" id="ARBA00022989"/>
    </source>
</evidence>
<comment type="caution">
    <text evidence="8">The sequence shown here is derived from an EMBL/GenBank/DDBJ whole genome shotgun (WGS) entry which is preliminary data.</text>
</comment>
<evidence type="ECO:0000256" key="2">
    <source>
        <dbReference type="ARBA" id="ARBA00009399"/>
    </source>
</evidence>
<accession>A0AA37XDQ6</accession>
<protein>
    <recommendedName>
        <fullName evidence="7">GtrA/DPMS transmembrane domain-containing protein</fullName>
    </recommendedName>
</protein>
<name>A0AA37XDQ6_9MICO</name>
<dbReference type="EMBL" id="BSUM01000001">
    <property type="protein sequence ID" value="GMA30602.1"/>
    <property type="molecule type" value="Genomic_DNA"/>
</dbReference>
<gene>
    <name evidence="8" type="ORF">GCM10025875_05940</name>
</gene>
<proteinExistence type="inferred from homology"/>
<dbReference type="GO" id="GO:0000271">
    <property type="term" value="P:polysaccharide biosynthetic process"/>
    <property type="evidence" value="ECO:0007669"/>
    <property type="project" value="InterPro"/>
</dbReference>
<comment type="similarity">
    <text evidence="2">Belongs to the GtrA family.</text>
</comment>
<reference evidence="8" key="1">
    <citation type="journal article" date="2014" name="Int. J. Syst. Evol. Microbiol.">
        <title>Complete genome sequence of Corynebacterium casei LMG S-19264T (=DSM 44701T), isolated from a smear-ripened cheese.</title>
        <authorList>
            <consortium name="US DOE Joint Genome Institute (JGI-PGF)"/>
            <person name="Walter F."/>
            <person name="Albersmeier A."/>
            <person name="Kalinowski J."/>
            <person name="Ruckert C."/>
        </authorList>
    </citation>
    <scope>NUCLEOTIDE SEQUENCE</scope>
    <source>
        <strain evidence="8">NBRC 112290</strain>
    </source>
</reference>
<dbReference type="Proteomes" id="UP001157161">
    <property type="component" value="Unassembled WGS sequence"/>
</dbReference>
<dbReference type="InterPro" id="IPR007267">
    <property type="entry name" value="GtrA_DPMS_TM"/>
</dbReference>
<feature type="transmembrane region" description="Helical" evidence="6">
    <location>
        <begin position="110"/>
        <end position="131"/>
    </location>
</feature>
<evidence type="ECO:0000313" key="9">
    <source>
        <dbReference type="Proteomes" id="UP001157161"/>
    </source>
</evidence>
<evidence type="ECO:0000256" key="6">
    <source>
        <dbReference type="SAM" id="Phobius"/>
    </source>
</evidence>
<keyword evidence="4 6" id="KW-1133">Transmembrane helix</keyword>
<keyword evidence="3 6" id="KW-0812">Transmembrane</keyword>
<dbReference type="GO" id="GO:0005886">
    <property type="term" value="C:plasma membrane"/>
    <property type="evidence" value="ECO:0007669"/>
    <property type="project" value="TreeGrafter"/>
</dbReference>